<dbReference type="Proteomes" id="UP000638560">
    <property type="component" value="Unassembled WGS sequence"/>
</dbReference>
<keyword evidence="2" id="KW-1133">Transmembrane helix</keyword>
<sequence>MRRWWSRQPESRFVLWLRQRRRLFRTWHQHLQEPASRRHAEQRHADTHWWHRFPWWLLAVGGTVLLLTWVVFSTLMAIFDRPGIGPLRFQEFCSADEPRGYYCGEVKSFLFNLLSAALAITLFVLWRYRRVYRRYRRRALAEPHRMVPTAGRGIDRIVGRDDLCRLLIQRLRDRRDQRPLLLVGGVGTGKTVTLVQLAAMLAEHGVLPIGIDLGTVDPGTRLDFLALARKRLQEVTDAWLWAEGDADRIWRYLLRENRIAVLADGLDEARPRDPSGDRDSAIRAAIQQAVEVRLPLVVASRPHDPLRGLDAFLLQLEPLSEGAAMEYVSPLKSKQPGWERIIRLVKAADIADSPAYLRIIRDLRESGHLDDLADDAVAHAHADRAAVRWRLLQLWRTALVDGAVQQDYGLPERERADAVEMLSALACVGLARGSLSVRIADLIPADGAPATETGLRGARVRPTSGSPRTAPGWTSGNPERRHGSTQGDEQNMAAVQDCLIRALRSRLRRLNPANAQDVGLAVTTGRELGIVICQEDEIRFQHGVIQAYLGARLLDAVLPPFHRTPAERQPDSERQSPPERQAGPESRWFFLSLALGHGSARELLAALTLYSCSAAGDPSRQETARQVVDRLRDAAVEWSTPVDVQRGEVKIFGGDRTKAVETFAAALDIDSRLAESQHRQLVDLIAMRWPDLHEDHSITDRPLEEAKQVLIRRFGAAAQLLDSRRRAGESDLPQPEYPRFFQMIHQAASSYRIRLTAVHEIARLGPGTVRGLSGWSEPAAPVAGAGPPGGPSPSARSPEERQMLAWLAPLHCIHSGGDNRPDDHEAARQNLRHWLDLLTRHDTEDRIIDEMNLAQGFRLAANCRVPEDRSAHRLRLVQHAETALRHSRFWYSQLALVQALTLLSLPEDPRRRLPAYGPATDPRGLVDFWLSIAGGGADAPAPDRPHVHPFVRQAGDLCVQALQSGHPERHCWVDEQDIVRRIGSYTTQSSIRRYQDSWCPEAVGWMVLTKQAQRLLADVMLLLNLADRPDSPPAERARRLLQANRGDLPPCLTVDPTPMQPGRNSRASRPAEPGSTCLGDCPYRLCPLPPQSDGLAYPMDEVFCARQIDLVAARWRGLSGSVSWFTSRHRTQWFWREMSQRMLPSWRK</sequence>
<feature type="transmembrane region" description="Helical" evidence="2">
    <location>
        <begin position="180"/>
        <end position="202"/>
    </location>
</feature>
<keyword evidence="3" id="KW-0067">ATP-binding</keyword>
<feature type="region of interest" description="Disordered" evidence="1">
    <location>
        <begin position="451"/>
        <end position="491"/>
    </location>
</feature>
<evidence type="ECO:0000313" key="3">
    <source>
        <dbReference type="EMBL" id="MBF9135118.1"/>
    </source>
</evidence>
<feature type="transmembrane region" description="Helical" evidence="2">
    <location>
        <begin position="109"/>
        <end position="128"/>
    </location>
</feature>
<keyword evidence="2" id="KW-0472">Membrane</keyword>
<feature type="transmembrane region" description="Helical" evidence="2">
    <location>
        <begin position="53"/>
        <end position="79"/>
    </location>
</feature>
<feature type="region of interest" description="Disordered" evidence="1">
    <location>
        <begin position="775"/>
        <end position="798"/>
    </location>
</feature>
<keyword evidence="2" id="KW-0812">Transmembrane</keyword>
<keyword evidence="4" id="KW-1185">Reference proteome</keyword>
<dbReference type="RefSeq" id="WP_196206580.1">
    <property type="nucleotide sequence ID" value="NZ_JADPUN010000413.1"/>
</dbReference>
<feature type="compositionally biased region" description="Basic and acidic residues" evidence="1">
    <location>
        <begin position="564"/>
        <end position="577"/>
    </location>
</feature>
<feature type="compositionally biased region" description="Low complexity" evidence="1">
    <location>
        <begin position="776"/>
        <end position="785"/>
    </location>
</feature>
<comment type="caution">
    <text evidence="3">The sequence shown here is derived from an EMBL/GenBank/DDBJ whole genome shotgun (WGS) entry which is preliminary data.</text>
</comment>
<protein>
    <submittedName>
        <fullName evidence="3">ATP-binding protein</fullName>
    </submittedName>
</protein>
<keyword evidence="3" id="KW-0547">Nucleotide-binding</keyword>
<proteinExistence type="predicted"/>
<feature type="region of interest" description="Disordered" evidence="1">
    <location>
        <begin position="1046"/>
        <end position="1073"/>
    </location>
</feature>
<evidence type="ECO:0000256" key="1">
    <source>
        <dbReference type="SAM" id="MobiDB-lite"/>
    </source>
</evidence>
<dbReference type="GO" id="GO:0005524">
    <property type="term" value="F:ATP binding"/>
    <property type="evidence" value="ECO:0007669"/>
    <property type="project" value="UniProtKB-KW"/>
</dbReference>
<dbReference type="SUPFAM" id="SSF52540">
    <property type="entry name" value="P-loop containing nucleoside triphosphate hydrolases"/>
    <property type="match status" value="1"/>
</dbReference>
<feature type="region of interest" description="Disordered" evidence="1">
    <location>
        <begin position="562"/>
        <end position="583"/>
    </location>
</feature>
<gene>
    <name evidence="3" type="ORF">I0C86_40280</name>
</gene>
<dbReference type="EMBL" id="JADPUN010000413">
    <property type="protein sequence ID" value="MBF9135118.1"/>
    <property type="molecule type" value="Genomic_DNA"/>
</dbReference>
<organism evidence="3 4">
    <name type="scientific">Plantactinospora alkalitolerans</name>
    <dbReference type="NCBI Taxonomy" id="2789879"/>
    <lineage>
        <taxon>Bacteria</taxon>
        <taxon>Bacillati</taxon>
        <taxon>Actinomycetota</taxon>
        <taxon>Actinomycetes</taxon>
        <taxon>Micromonosporales</taxon>
        <taxon>Micromonosporaceae</taxon>
        <taxon>Plantactinospora</taxon>
    </lineage>
</organism>
<name>A0ABS0H9G7_9ACTN</name>
<reference evidence="3 4" key="1">
    <citation type="submission" date="2020-11" db="EMBL/GenBank/DDBJ databases">
        <title>A novel isolate from a Black sea contaminated sediment with potential to produce alkanes: Plantactinospora alkalitolerans sp. nov.</title>
        <authorList>
            <person name="Carro L."/>
            <person name="Veyisoglu A."/>
            <person name="Guven K."/>
            <person name="Schumann P."/>
            <person name="Klenk H.-P."/>
            <person name="Sahin N."/>
        </authorList>
    </citation>
    <scope>NUCLEOTIDE SEQUENCE [LARGE SCALE GENOMIC DNA]</scope>
    <source>
        <strain evidence="3 4">S1510</strain>
    </source>
</reference>
<dbReference type="Gene3D" id="3.40.50.300">
    <property type="entry name" value="P-loop containing nucleotide triphosphate hydrolases"/>
    <property type="match status" value="1"/>
</dbReference>
<evidence type="ECO:0000313" key="4">
    <source>
        <dbReference type="Proteomes" id="UP000638560"/>
    </source>
</evidence>
<dbReference type="InterPro" id="IPR027417">
    <property type="entry name" value="P-loop_NTPase"/>
</dbReference>
<accession>A0ABS0H9G7</accession>
<evidence type="ECO:0000256" key="2">
    <source>
        <dbReference type="SAM" id="Phobius"/>
    </source>
</evidence>
<feature type="compositionally biased region" description="Polar residues" evidence="1">
    <location>
        <begin position="463"/>
        <end position="477"/>
    </location>
</feature>